<keyword evidence="4" id="KW-1185">Reference proteome</keyword>
<evidence type="ECO:0000313" key="4">
    <source>
        <dbReference type="Proteomes" id="UP000426246"/>
    </source>
</evidence>
<organism evidence="3 4">
    <name type="scientific">Paenibacillus psychroresistens</name>
    <dbReference type="NCBI Taxonomy" id="1778678"/>
    <lineage>
        <taxon>Bacteria</taxon>
        <taxon>Bacillati</taxon>
        <taxon>Bacillota</taxon>
        <taxon>Bacilli</taxon>
        <taxon>Bacillales</taxon>
        <taxon>Paenibacillaceae</taxon>
        <taxon>Paenibacillus</taxon>
    </lineage>
</organism>
<evidence type="ECO:0000259" key="2">
    <source>
        <dbReference type="PROSITE" id="PS51272"/>
    </source>
</evidence>
<sequence>MKKLLAIAVILSILTLSGLSAYADQTNVQLDDISGHWAEKYIKDLVGKNILEGDEQHHFNPDQHVTREQFAAMVARMYLLNNSSTTQNFVDVPQGRWSFNDVEATKDYFDAFKSLNGDYEFAPTKGVQRQDVAVTLVKVMMKMNSIQLMDAKAADQLLQGKFKDAGKIAVPLRPYLATAVQNKLIHGDDKGQYNPDQILTRAESAALLDRIGGVKIKQIKLGNVFSDNESASFTVETSESQLTWTATDFRGKQVASRTEAVTGTTAAIQLPRLGSGYYTFQVTALSGDDVMGSAKTSFAVLPKIDLTQTPSTPFGIATHFGQLWSPEMIPLLEQAGLKNIRDEMYWGVLEKAKNVYTYPANYDKYYNELKSRGMDAFVVLSYTNSLFDKGSTPYTDEGRQGFANYANAMLNHYSDVKWVEVYNEFNIGYGDQGNGPANSMPDYYYKLLKKTYQTVKASHPDKLIVGPVTSGIPLKWLEQLFQLGGLNYMDVVSVHPYSYPESPKMLERDLANLQELIKKYNNGKTKPIWISEIGWPTGDDSRMIEENVQANYAVISNVEALAAGVQKLIWYDFMNDGTDPHNVEHNFGIIRNVNDPMGKYAPKPAYVAYGTMTRQIADKPFLKKETIIDGINSYLFGSNSKATRVMWNESDKPKQVKIKTELPLTVTDIMGEQKILNPAQDGNVYLTVSNDPIYTCLCSTRLVL</sequence>
<proteinExistence type="predicted"/>
<dbReference type="Pfam" id="PF11790">
    <property type="entry name" value="Glyco_hydro_cc"/>
    <property type="match status" value="1"/>
</dbReference>
<dbReference type="InterPro" id="IPR001119">
    <property type="entry name" value="SLH_dom"/>
</dbReference>
<dbReference type="Proteomes" id="UP000426246">
    <property type="component" value="Chromosome"/>
</dbReference>
<dbReference type="OrthoDB" id="2382419at2"/>
<gene>
    <name evidence="3" type="ORF">EHS13_07160</name>
</gene>
<dbReference type="Pfam" id="PF00395">
    <property type="entry name" value="SLH"/>
    <property type="match status" value="2"/>
</dbReference>
<feature type="signal peptide" evidence="1">
    <location>
        <begin position="1"/>
        <end position="23"/>
    </location>
</feature>
<dbReference type="PROSITE" id="PS51272">
    <property type="entry name" value="SLH"/>
    <property type="match status" value="2"/>
</dbReference>
<dbReference type="GO" id="GO:0004553">
    <property type="term" value="F:hydrolase activity, hydrolyzing O-glycosyl compounds"/>
    <property type="evidence" value="ECO:0007669"/>
    <property type="project" value="TreeGrafter"/>
</dbReference>
<feature type="domain" description="SLH" evidence="2">
    <location>
        <begin position="159"/>
        <end position="222"/>
    </location>
</feature>
<dbReference type="SUPFAM" id="SSF51445">
    <property type="entry name" value="(Trans)glycosidases"/>
    <property type="match status" value="1"/>
</dbReference>
<dbReference type="KEGG" id="ppsc:EHS13_07160"/>
<dbReference type="PANTHER" id="PTHR12631">
    <property type="entry name" value="ALPHA-L-IDURONIDASE"/>
    <property type="match status" value="1"/>
</dbReference>
<dbReference type="InterPro" id="IPR051923">
    <property type="entry name" value="Glycosyl_Hydrolase_39"/>
</dbReference>
<dbReference type="AlphaFoldDB" id="A0A6B8RE04"/>
<feature type="domain" description="SLH" evidence="2">
    <location>
        <begin position="25"/>
        <end position="88"/>
    </location>
</feature>
<name>A0A6B8RE04_9BACL</name>
<reference evidence="4" key="1">
    <citation type="submission" date="2018-11" db="EMBL/GenBank/DDBJ databases">
        <title>Complete genome sequence of Paenibacillus sp. ML311-T8.</title>
        <authorList>
            <person name="Nam Y.-D."/>
            <person name="Kang J."/>
            <person name="Chung W.-H."/>
            <person name="Park Y.S."/>
        </authorList>
    </citation>
    <scope>NUCLEOTIDE SEQUENCE [LARGE SCALE GENOMIC DNA]</scope>
    <source>
        <strain evidence="4">ML311-T8</strain>
    </source>
</reference>
<dbReference type="InterPro" id="IPR017853">
    <property type="entry name" value="GH"/>
</dbReference>
<feature type="chain" id="PRO_5025625457" description="SLH domain-containing protein" evidence="1">
    <location>
        <begin position="24"/>
        <end position="704"/>
    </location>
</feature>
<dbReference type="EMBL" id="CP034235">
    <property type="protein sequence ID" value="QGQ94681.1"/>
    <property type="molecule type" value="Genomic_DNA"/>
</dbReference>
<accession>A0A6B8RE04</accession>
<keyword evidence="1" id="KW-0732">Signal</keyword>
<evidence type="ECO:0000256" key="1">
    <source>
        <dbReference type="SAM" id="SignalP"/>
    </source>
</evidence>
<evidence type="ECO:0000313" key="3">
    <source>
        <dbReference type="EMBL" id="QGQ94681.1"/>
    </source>
</evidence>
<dbReference type="InterPro" id="IPR024655">
    <property type="entry name" value="Asl1_glyco_hydro_catalytic"/>
</dbReference>
<dbReference type="Gene3D" id="3.20.20.80">
    <property type="entry name" value="Glycosidases"/>
    <property type="match status" value="1"/>
</dbReference>
<protein>
    <recommendedName>
        <fullName evidence="2">SLH domain-containing protein</fullName>
    </recommendedName>
</protein>
<dbReference type="RefSeq" id="WP_155699687.1">
    <property type="nucleotide sequence ID" value="NZ_CP034235.1"/>
</dbReference>
<dbReference type="PANTHER" id="PTHR12631:SF10">
    <property type="entry name" value="BETA-XYLOSIDASE-LIKE PROTEIN-RELATED"/>
    <property type="match status" value="1"/>
</dbReference>